<accession>A0A6A1WJI1</accession>
<dbReference type="Proteomes" id="UP000516437">
    <property type="component" value="Chromosome 1"/>
</dbReference>
<feature type="transmembrane region" description="Helical" evidence="6">
    <location>
        <begin position="412"/>
        <end position="431"/>
    </location>
</feature>
<comment type="caution">
    <text evidence="8">The sequence shown here is derived from an EMBL/GenBank/DDBJ whole genome shotgun (WGS) entry which is preliminary data.</text>
</comment>
<organism evidence="8 9">
    <name type="scientific">Morella rubra</name>
    <name type="common">Chinese bayberry</name>
    <dbReference type="NCBI Taxonomy" id="262757"/>
    <lineage>
        <taxon>Eukaryota</taxon>
        <taxon>Viridiplantae</taxon>
        <taxon>Streptophyta</taxon>
        <taxon>Embryophyta</taxon>
        <taxon>Tracheophyta</taxon>
        <taxon>Spermatophyta</taxon>
        <taxon>Magnoliopsida</taxon>
        <taxon>eudicotyledons</taxon>
        <taxon>Gunneridae</taxon>
        <taxon>Pentapetalae</taxon>
        <taxon>rosids</taxon>
        <taxon>fabids</taxon>
        <taxon>Fagales</taxon>
        <taxon>Myricaceae</taxon>
        <taxon>Morella</taxon>
    </lineage>
</organism>
<protein>
    <recommendedName>
        <fullName evidence="6">Choline transporter-like protein</fullName>
    </recommendedName>
</protein>
<dbReference type="Pfam" id="PF04515">
    <property type="entry name" value="Choline_transpo"/>
    <property type="match status" value="1"/>
</dbReference>
<dbReference type="PANTHER" id="PTHR12385:SF93">
    <property type="entry name" value="CHOLINE TRANSPORTER-LIKE PROTEIN"/>
    <property type="match status" value="1"/>
</dbReference>
<proteinExistence type="inferred from homology"/>
<feature type="transmembrane region" description="Helical" evidence="6">
    <location>
        <begin position="262"/>
        <end position="282"/>
    </location>
</feature>
<evidence type="ECO:0000256" key="1">
    <source>
        <dbReference type="ARBA" id="ARBA00004141"/>
    </source>
</evidence>
<feature type="region of interest" description="Disordered" evidence="7">
    <location>
        <begin position="1"/>
        <end position="57"/>
    </location>
</feature>
<dbReference type="PANTHER" id="PTHR12385">
    <property type="entry name" value="CHOLINE TRANSPORTER-LIKE (SLC FAMILY 44)"/>
    <property type="match status" value="1"/>
</dbReference>
<comment type="caution">
    <text evidence="6">Lacks conserved residue(s) required for the propagation of feature annotation.</text>
</comment>
<evidence type="ECO:0000256" key="6">
    <source>
        <dbReference type="RuleBase" id="RU368066"/>
    </source>
</evidence>
<sequence length="513" mass="57210">MGATEPVEERETDGVEGREEKREKLEEEVKDVEKGEEGFQGEVVGSNNHGDFHLSRMQRLNPSNPLRIAINSATRVGTPSPSQPSHPSHPSQPTHPSQPAQPRSTPTPLGIQGLILASESVKRKEKRVLLHYLPQVEAASLLSITLAFTWQKAVRQWPRFMVHFILWCSFLMSLSAGILLICFQKPSTEGVGVCFIAFAIGNGLYACWVTQRIEFCCKVLIKSLEPASKFPDLNQPIYWMLGAGFLWMSLWILAVIGALNFYFPPLVIIALVLSLAWTAEVMRNVANITVSRVIALYYLRGMQSNTQFCFQRALTRNLGSACLGSVFVPSIEALRIVARGLNLLEGEDEFMFSCAHCCLRVMESIFRFGNGWAFVQIAAYGKSFVKASQDTWELFEKQEIVTIVDSDITSSICFLTGVCSGSICVIVVAAWTARVHQSFTATISLLAFFIGYLMTRIAMAVPHACVSCYYVCYAENQDRRLFGKIIEDRLSMIKAGRDIVVPTPRVPHRFTAT</sequence>
<feature type="compositionally biased region" description="Basic and acidic residues" evidence="7">
    <location>
        <begin position="7"/>
        <end position="37"/>
    </location>
</feature>
<dbReference type="GO" id="GO:0005886">
    <property type="term" value="C:plasma membrane"/>
    <property type="evidence" value="ECO:0007669"/>
    <property type="project" value="UniProtKB-SubCell"/>
</dbReference>
<dbReference type="AlphaFoldDB" id="A0A6A1WJI1"/>
<evidence type="ECO:0000256" key="7">
    <source>
        <dbReference type="SAM" id="MobiDB-lite"/>
    </source>
</evidence>
<keyword evidence="9" id="KW-1185">Reference proteome</keyword>
<comment type="similarity">
    <text evidence="2 6">Belongs to the CTL (choline transporter-like) family.</text>
</comment>
<name>A0A6A1WJI1_9ROSI</name>
<dbReference type="GO" id="GO:0022857">
    <property type="term" value="F:transmembrane transporter activity"/>
    <property type="evidence" value="ECO:0007669"/>
    <property type="project" value="UniProtKB-UniRule"/>
</dbReference>
<evidence type="ECO:0000256" key="3">
    <source>
        <dbReference type="ARBA" id="ARBA00022692"/>
    </source>
</evidence>
<keyword evidence="5 6" id="KW-0472">Membrane</keyword>
<feature type="region of interest" description="Disordered" evidence="7">
    <location>
        <begin position="74"/>
        <end position="109"/>
    </location>
</feature>
<comment type="subcellular location">
    <subcellularLocation>
        <location evidence="6">Cell membrane</location>
        <topology evidence="6">Multi-pass membrane protein</topology>
    </subcellularLocation>
    <subcellularLocation>
        <location evidence="1">Membrane</location>
        <topology evidence="1">Multi-pass membrane protein</topology>
    </subcellularLocation>
</comment>
<dbReference type="OrthoDB" id="44736at2759"/>
<evidence type="ECO:0000256" key="4">
    <source>
        <dbReference type="ARBA" id="ARBA00022989"/>
    </source>
</evidence>
<feature type="compositionally biased region" description="Low complexity" evidence="7">
    <location>
        <begin position="78"/>
        <end position="98"/>
    </location>
</feature>
<dbReference type="EMBL" id="RXIC02000019">
    <property type="protein sequence ID" value="KAB1224963.1"/>
    <property type="molecule type" value="Genomic_DNA"/>
</dbReference>
<reference evidence="8 9" key="1">
    <citation type="journal article" date="2019" name="Plant Biotechnol. J.">
        <title>The red bayberry genome and genetic basis of sex determination.</title>
        <authorList>
            <person name="Jia H.M."/>
            <person name="Jia H.J."/>
            <person name="Cai Q.L."/>
            <person name="Wang Y."/>
            <person name="Zhao H.B."/>
            <person name="Yang W.F."/>
            <person name="Wang G.Y."/>
            <person name="Li Y.H."/>
            <person name="Zhan D.L."/>
            <person name="Shen Y.T."/>
            <person name="Niu Q.F."/>
            <person name="Chang L."/>
            <person name="Qiu J."/>
            <person name="Zhao L."/>
            <person name="Xie H.B."/>
            <person name="Fu W.Y."/>
            <person name="Jin J."/>
            <person name="Li X.W."/>
            <person name="Jiao Y."/>
            <person name="Zhou C.C."/>
            <person name="Tu T."/>
            <person name="Chai C.Y."/>
            <person name="Gao J.L."/>
            <person name="Fan L.J."/>
            <person name="van de Weg E."/>
            <person name="Wang J.Y."/>
            <person name="Gao Z.S."/>
        </authorList>
    </citation>
    <scope>NUCLEOTIDE SEQUENCE [LARGE SCALE GENOMIC DNA]</scope>
    <source>
        <tissue evidence="8">Leaves</tissue>
    </source>
</reference>
<evidence type="ECO:0000256" key="5">
    <source>
        <dbReference type="ARBA" id="ARBA00023136"/>
    </source>
</evidence>
<evidence type="ECO:0000313" key="9">
    <source>
        <dbReference type="Proteomes" id="UP000516437"/>
    </source>
</evidence>
<evidence type="ECO:0000256" key="2">
    <source>
        <dbReference type="ARBA" id="ARBA00007168"/>
    </source>
</evidence>
<keyword evidence="3 6" id="KW-0812">Transmembrane</keyword>
<dbReference type="InterPro" id="IPR007603">
    <property type="entry name" value="Choline_transptr-like"/>
</dbReference>
<keyword evidence="4 6" id="KW-1133">Transmembrane helix</keyword>
<evidence type="ECO:0000313" key="8">
    <source>
        <dbReference type="EMBL" id="KAB1224963.1"/>
    </source>
</evidence>
<feature type="transmembrane region" description="Helical" evidence="6">
    <location>
        <begin position="160"/>
        <end position="183"/>
    </location>
</feature>
<comment type="function">
    <text evidence="6">Choline transporter.</text>
</comment>
<feature type="transmembrane region" description="Helical" evidence="6">
    <location>
        <begin position="129"/>
        <end position="148"/>
    </location>
</feature>
<gene>
    <name evidence="8" type="ORF">CJ030_MR1G013981</name>
</gene>